<accession>A0A4Q0SYF9</accession>
<dbReference type="EMBL" id="RDSM01000003">
    <property type="protein sequence ID" value="RXH54539.1"/>
    <property type="molecule type" value="Genomic_DNA"/>
</dbReference>
<gene>
    <name evidence="1" type="ORF">GRAN_3642</name>
</gene>
<protein>
    <submittedName>
        <fullName evidence="1">Serine phosphatase RsbU, regulator of sigma subunit</fullName>
    </submittedName>
</protein>
<sequence length="243" mass="26614">MYDFENFGLAEMVQSGKFLRELGQDSACMEDAACEVVDFLYEAFRVRGSGESACALVRCFKTHTFGELPPDLREAATHAMHGGVPSEAMPCLTLLATRGLRPEWNSRHASNGHKAIPLATAEMVNQAPMIARLVQQMGLEPGHLIGAASGELEELERRTLDVFHVERARDSAFVPSQNEFVKPYGVCSVLGFGGLLPTGELFFVVLFSIVPIRQETASLFRTLALGVKLVLLRHLAHPVFSIA</sequence>
<dbReference type="OrthoDB" id="118142at2"/>
<dbReference type="RefSeq" id="WP_128914310.1">
    <property type="nucleotide sequence ID" value="NZ_RDSM01000003.1"/>
</dbReference>
<dbReference type="AlphaFoldDB" id="A0A4Q0SYF9"/>
<proteinExistence type="predicted"/>
<organism evidence="1 2">
    <name type="scientific">Granulicella sibirica</name>
    <dbReference type="NCBI Taxonomy" id="2479048"/>
    <lineage>
        <taxon>Bacteria</taxon>
        <taxon>Pseudomonadati</taxon>
        <taxon>Acidobacteriota</taxon>
        <taxon>Terriglobia</taxon>
        <taxon>Terriglobales</taxon>
        <taxon>Acidobacteriaceae</taxon>
        <taxon>Granulicella</taxon>
    </lineage>
</organism>
<reference evidence="2" key="2">
    <citation type="submission" date="2019-02" db="EMBL/GenBank/DDBJ databases">
        <title>Granulicella sibirica sp. nov., a psychrotolerant acidobacterium isolated from an organic soil layer in forested tundra, West Siberia.</title>
        <authorList>
            <person name="Oshkin I.Y."/>
            <person name="Kulichevskaya I.S."/>
            <person name="Rijpstra W.I.C."/>
            <person name="Sinninghe Damste J.S."/>
            <person name="Rakitin A.L."/>
            <person name="Ravin N.V."/>
            <person name="Dedysh S.N."/>
        </authorList>
    </citation>
    <scope>NUCLEOTIDE SEQUENCE [LARGE SCALE GENOMIC DNA]</scope>
    <source>
        <strain evidence="2">AF10</strain>
    </source>
</reference>
<evidence type="ECO:0000313" key="1">
    <source>
        <dbReference type="EMBL" id="RXH54539.1"/>
    </source>
</evidence>
<evidence type="ECO:0000313" key="2">
    <source>
        <dbReference type="Proteomes" id="UP000289437"/>
    </source>
</evidence>
<name>A0A4Q0SYF9_9BACT</name>
<comment type="caution">
    <text evidence="1">The sequence shown here is derived from an EMBL/GenBank/DDBJ whole genome shotgun (WGS) entry which is preliminary data.</text>
</comment>
<dbReference type="Proteomes" id="UP000289437">
    <property type="component" value="Unassembled WGS sequence"/>
</dbReference>
<reference evidence="1 2" key="1">
    <citation type="submission" date="2018-11" db="EMBL/GenBank/DDBJ databases">
        <authorList>
            <person name="Mardanov A.V."/>
            <person name="Ravin N.V."/>
            <person name="Dedysh S.N."/>
        </authorList>
    </citation>
    <scope>NUCLEOTIDE SEQUENCE [LARGE SCALE GENOMIC DNA]</scope>
    <source>
        <strain evidence="1 2">AF10</strain>
    </source>
</reference>
<keyword evidence="2" id="KW-1185">Reference proteome</keyword>